<keyword evidence="1" id="KW-1133">Transmembrane helix</keyword>
<gene>
    <name evidence="2" type="ORF">QJS10_CPA05g00379</name>
</gene>
<organism evidence="2 3">
    <name type="scientific">Acorus calamus</name>
    <name type="common">Sweet flag</name>
    <dbReference type="NCBI Taxonomy" id="4465"/>
    <lineage>
        <taxon>Eukaryota</taxon>
        <taxon>Viridiplantae</taxon>
        <taxon>Streptophyta</taxon>
        <taxon>Embryophyta</taxon>
        <taxon>Tracheophyta</taxon>
        <taxon>Spermatophyta</taxon>
        <taxon>Magnoliopsida</taxon>
        <taxon>Liliopsida</taxon>
        <taxon>Acoraceae</taxon>
        <taxon>Acorus</taxon>
    </lineage>
</organism>
<keyword evidence="3" id="KW-1185">Reference proteome</keyword>
<accession>A0AAV9EVV7</accession>
<reference evidence="2" key="1">
    <citation type="journal article" date="2023" name="Nat. Commun.">
        <title>Diploid and tetraploid genomes of Acorus and the evolution of monocots.</title>
        <authorList>
            <person name="Ma L."/>
            <person name="Liu K.W."/>
            <person name="Li Z."/>
            <person name="Hsiao Y.Y."/>
            <person name="Qi Y."/>
            <person name="Fu T."/>
            <person name="Tang G.D."/>
            <person name="Zhang D."/>
            <person name="Sun W.H."/>
            <person name="Liu D.K."/>
            <person name="Li Y."/>
            <person name="Chen G.Z."/>
            <person name="Liu X.D."/>
            <person name="Liao X.Y."/>
            <person name="Jiang Y.T."/>
            <person name="Yu X."/>
            <person name="Hao Y."/>
            <person name="Huang J."/>
            <person name="Zhao X.W."/>
            <person name="Ke S."/>
            <person name="Chen Y.Y."/>
            <person name="Wu W.L."/>
            <person name="Hsu J.L."/>
            <person name="Lin Y.F."/>
            <person name="Huang M.D."/>
            <person name="Li C.Y."/>
            <person name="Huang L."/>
            <person name="Wang Z.W."/>
            <person name="Zhao X."/>
            <person name="Zhong W.Y."/>
            <person name="Peng D.H."/>
            <person name="Ahmad S."/>
            <person name="Lan S."/>
            <person name="Zhang J.S."/>
            <person name="Tsai W.C."/>
            <person name="Van de Peer Y."/>
            <person name="Liu Z.J."/>
        </authorList>
    </citation>
    <scope>NUCLEOTIDE SEQUENCE</scope>
    <source>
        <strain evidence="2">CP</strain>
    </source>
</reference>
<evidence type="ECO:0000313" key="2">
    <source>
        <dbReference type="EMBL" id="KAK1317741.1"/>
    </source>
</evidence>
<feature type="transmembrane region" description="Helical" evidence="1">
    <location>
        <begin position="48"/>
        <end position="69"/>
    </location>
</feature>
<protein>
    <submittedName>
        <fullName evidence="2">Uncharacterized protein</fullName>
    </submittedName>
</protein>
<keyword evidence="1" id="KW-0472">Membrane</keyword>
<name>A0AAV9EVV7_ACOCL</name>
<evidence type="ECO:0000256" key="1">
    <source>
        <dbReference type="SAM" id="Phobius"/>
    </source>
</evidence>
<comment type="caution">
    <text evidence="2">The sequence shown here is derived from an EMBL/GenBank/DDBJ whole genome shotgun (WGS) entry which is preliminary data.</text>
</comment>
<keyword evidence="1" id="KW-0812">Transmembrane</keyword>
<dbReference type="EMBL" id="JAUJYO010000005">
    <property type="protein sequence ID" value="KAK1317741.1"/>
    <property type="molecule type" value="Genomic_DNA"/>
</dbReference>
<dbReference type="AlphaFoldDB" id="A0AAV9EVV7"/>
<sequence length="77" mass="8821">MGVEVGEGSSHSCRPRCTGLCLRDSGRYLTYIPPVLCFWDVDEGHPPCSLFCIVFFFFHLLFDVDVIYFDPKKNVNN</sequence>
<proteinExistence type="predicted"/>
<reference evidence="2" key="2">
    <citation type="submission" date="2023-06" db="EMBL/GenBank/DDBJ databases">
        <authorList>
            <person name="Ma L."/>
            <person name="Liu K.-W."/>
            <person name="Li Z."/>
            <person name="Hsiao Y.-Y."/>
            <person name="Qi Y."/>
            <person name="Fu T."/>
            <person name="Tang G."/>
            <person name="Zhang D."/>
            <person name="Sun W.-H."/>
            <person name="Liu D.-K."/>
            <person name="Li Y."/>
            <person name="Chen G.-Z."/>
            <person name="Liu X.-D."/>
            <person name="Liao X.-Y."/>
            <person name="Jiang Y.-T."/>
            <person name="Yu X."/>
            <person name="Hao Y."/>
            <person name="Huang J."/>
            <person name="Zhao X.-W."/>
            <person name="Ke S."/>
            <person name="Chen Y.-Y."/>
            <person name="Wu W.-L."/>
            <person name="Hsu J.-L."/>
            <person name="Lin Y.-F."/>
            <person name="Huang M.-D."/>
            <person name="Li C.-Y."/>
            <person name="Huang L."/>
            <person name="Wang Z.-W."/>
            <person name="Zhao X."/>
            <person name="Zhong W.-Y."/>
            <person name="Peng D.-H."/>
            <person name="Ahmad S."/>
            <person name="Lan S."/>
            <person name="Zhang J.-S."/>
            <person name="Tsai W.-C."/>
            <person name="Van De Peer Y."/>
            <person name="Liu Z.-J."/>
        </authorList>
    </citation>
    <scope>NUCLEOTIDE SEQUENCE</scope>
    <source>
        <strain evidence="2">CP</strain>
        <tissue evidence="2">Leaves</tissue>
    </source>
</reference>
<dbReference type="Proteomes" id="UP001180020">
    <property type="component" value="Unassembled WGS sequence"/>
</dbReference>
<evidence type="ECO:0000313" key="3">
    <source>
        <dbReference type="Proteomes" id="UP001180020"/>
    </source>
</evidence>